<dbReference type="InterPro" id="IPR036734">
    <property type="entry name" value="Neur_chan_lig-bd_sf"/>
</dbReference>
<evidence type="ECO:0000259" key="7">
    <source>
        <dbReference type="Pfam" id="PF02931"/>
    </source>
</evidence>
<evidence type="ECO:0000259" key="8">
    <source>
        <dbReference type="Pfam" id="PF02932"/>
    </source>
</evidence>
<dbReference type="Gene3D" id="1.20.58.390">
    <property type="entry name" value="Neurotransmitter-gated ion-channel transmembrane domain"/>
    <property type="match status" value="1"/>
</dbReference>
<dbReference type="InterPro" id="IPR036719">
    <property type="entry name" value="Neuro-gated_channel_TM_sf"/>
</dbReference>
<dbReference type="AlphaFoldDB" id="A0A6J8E3B7"/>
<dbReference type="Proteomes" id="UP000507470">
    <property type="component" value="Unassembled WGS sequence"/>
</dbReference>
<evidence type="ECO:0000256" key="2">
    <source>
        <dbReference type="ARBA" id="ARBA00022692"/>
    </source>
</evidence>
<dbReference type="EMBL" id="CACVKT020008141">
    <property type="protein sequence ID" value="CAC5413491.1"/>
    <property type="molecule type" value="Genomic_DNA"/>
</dbReference>
<dbReference type="PRINTS" id="PR00252">
    <property type="entry name" value="NRIONCHANNEL"/>
</dbReference>
<feature type="domain" description="Neurotransmitter-gated ion-channel transmembrane" evidence="8">
    <location>
        <begin position="239"/>
        <end position="377"/>
    </location>
</feature>
<feature type="signal peptide" evidence="6">
    <location>
        <begin position="1"/>
        <end position="20"/>
    </location>
</feature>
<dbReference type="OrthoDB" id="6062958at2759"/>
<evidence type="ECO:0000256" key="4">
    <source>
        <dbReference type="ARBA" id="ARBA00023136"/>
    </source>
</evidence>
<dbReference type="InterPro" id="IPR038050">
    <property type="entry name" value="Neuro_actylchol_rec"/>
</dbReference>
<dbReference type="Pfam" id="PF02931">
    <property type="entry name" value="Neur_chan_LBD"/>
    <property type="match status" value="1"/>
</dbReference>
<keyword evidence="10" id="KW-1185">Reference proteome</keyword>
<feature type="domain" description="Neurotransmitter-gated ion-channel ligand-binding" evidence="7">
    <location>
        <begin position="38"/>
        <end position="231"/>
    </location>
</feature>
<feature type="transmembrane region" description="Helical" evidence="5">
    <location>
        <begin position="414"/>
        <end position="437"/>
    </location>
</feature>
<dbReference type="GO" id="GO:0004888">
    <property type="term" value="F:transmembrane signaling receptor activity"/>
    <property type="evidence" value="ECO:0007669"/>
    <property type="project" value="InterPro"/>
</dbReference>
<keyword evidence="4 5" id="KW-0472">Membrane</keyword>
<comment type="subcellular location">
    <subcellularLocation>
        <location evidence="1">Membrane</location>
        <topology evidence="1">Multi-pass membrane protein</topology>
    </subcellularLocation>
</comment>
<dbReference type="CDD" id="cd19051">
    <property type="entry name" value="LGIC_TM_cation"/>
    <property type="match status" value="1"/>
</dbReference>
<feature type="transmembrane region" description="Helical" evidence="5">
    <location>
        <begin position="268"/>
        <end position="288"/>
    </location>
</feature>
<dbReference type="InterPro" id="IPR006029">
    <property type="entry name" value="Neurotrans-gated_channel_TM"/>
</dbReference>
<keyword evidence="2 5" id="KW-0812">Transmembrane</keyword>
<organism evidence="9 10">
    <name type="scientific">Mytilus coruscus</name>
    <name type="common">Sea mussel</name>
    <dbReference type="NCBI Taxonomy" id="42192"/>
    <lineage>
        <taxon>Eukaryota</taxon>
        <taxon>Metazoa</taxon>
        <taxon>Spiralia</taxon>
        <taxon>Lophotrochozoa</taxon>
        <taxon>Mollusca</taxon>
        <taxon>Bivalvia</taxon>
        <taxon>Autobranchia</taxon>
        <taxon>Pteriomorphia</taxon>
        <taxon>Mytilida</taxon>
        <taxon>Mytiloidea</taxon>
        <taxon>Mytilidae</taxon>
        <taxon>Mytilinae</taxon>
        <taxon>Mytilus</taxon>
    </lineage>
</organism>
<dbReference type="SUPFAM" id="SSF90112">
    <property type="entry name" value="Neurotransmitter-gated ion-channel transmembrane pore"/>
    <property type="match status" value="1"/>
</dbReference>
<dbReference type="Pfam" id="PF02932">
    <property type="entry name" value="Neur_chan_memb"/>
    <property type="match status" value="1"/>
</dbReference>
<dbReference type="InterPro" id="IPR006201">
    <property type="entry name" value="Neur_channel"/>
</dbReference>
<sequence>MFSYLCSIIIILAFLLNANADEQKEDKPKKDEYKPFRELIENVTNGRNKEVRPVNNWDEPVIIYFYFHMTYIQEFDEVAGKLSLNGYFGIQWIDNTVSWDPSEYGVSSFTFNEELFWKPTFIMSNPYGEQKILYKDDSVKRVHSTGRIDWFPSDSFDISCQADVTDYPFDTQTCTLAFVLSTYDEKEVILWPTAFLTEWFVPHKTWDLVEKNMTRVPSPQVANFHVKLKRKPMFFVFNLILPIVLMCVLNPFVFLLPADSGERVGYSITVLLAIAVFLTISASGLPAISDPQIPTLSILLFADVAFSGVIVLLVIISLRFYLRSENIPVSYLGERFVKFCRVLRCSCCCRKRKKSNSKTDEKANKDGSNNSVDISKIKLYGSEYQYRGTNSVEINSITSKDEITWKNVGEELDFVFGTFSALYMVTTHLLYILGIVLDFSLFS</sequence>
<accession>A0A6J8E3B7</accession>
<name>A0A6J8E3B7_MYTCO</name>
<feature type="chain" id="PRO_5026874447" evidence="6">
    <location>
        <begin position="21"/>
        <end position="443"/>
    </location>
</feature>
<evidence type="ECO:0000313" key="10">
    <source>
        <dbReference type="Proteomes" id="UP000507470"/>
    </source>
</evidence>
<dbReference type="CDD" id="cd18989">
    <property type="entry name" value="LGIC_ECD_cation"/>
    <property type="match status" value="1"/>
</dbReference>
<dbReference type="InterPro" id="IPR006202">
    <property type="entry name" value="Neur_chan_lig-bd"/>
</dbReference>
<dbReference type="GO" id="GO:0016020">
    <property type="term" value="C:membrane"/>
    <property type="evidence" value="ECO:0007669"/>
    <property type="project" value="UniProtKB-SubCell"/>
</dbReference>
<dbReference type="SUPFAM" id="SSF63712">
    <property type="entry name" value="Nicotinic receptor ligand binding domain-like"/>
    <property type="match status" value="1"/>
</dbReference>
<evidence type="ECO:0000256" key="1">
    <source>
        <dbReference type="ARBA" id="ARBA00004141"/>
    </source>
</evidence>
<keyword evidence="6" id="KW-0732">Signal</keyword>
<dbReference type="Gene3D" id="2.70.170.10">
    <property type="entry name" value="Neurotransmitter-gated ion-channel ligand-binding domain"/>
    <property type="match status" value="1"/>
</dbReference>
<protein>
    <submittedName>
        <fullName evidence="9">CHRNA7</fullName>
    </submittedName>
</protein>
<gene>
    <name evidence="9" type="ORF">MCOR_46376</name>
</gene>
<evidence type="ECO:0000256" key="6">
    <source>
        <dbReference type="SAM" id="SignalP"/>
    </source>
</evidence>
<evidence type="ECO:0000256" key="5">
    <source>
        <dbReference type="SAM" id="Phobius"/>
    </source>
</evidence>
<keyword evidence="3 5" id="KW-1133">Transmembrane helix</keyword>
<evidence type="ECO:0000256" key="3">
    <source>
        <dbReference type="ARBA" id="ARBA00022989"/>
    </source>
</evidence>
<dbReference type="GO" id="GO:0005230">
    <property type="term" value="F:extracellular ligand-gated monoatomic ion channel activity"/>
    <property type="evidence" value="ECO:0007669"/>
    <property type="project" value="InterPro"/>
</dbReference>
<feature type="transmembrane region" description="Helical" evidence="5">
    <location>
        <begin position="300"/>
        <end position="322"/>
    </location>
</feature>
<feature type="transmembrane region" description="Helical" evidence="5">
    <location>
        <begin position="233"/>
        <end position="256"/>
    </location>
</feature>
<evidence type="ECO:0000313" key="9">
    <source>
        <dbReference type="EMBL" id="CAC5413491.1"/>
    </source>
</evidence>
<proteinExistence type="predicted"/>
<reference evidence="9 10" key="1">
    <citation type="submission" date="2020-06" db="EMBL/GenBank/DDBJ databases">
        <authorList>
            <person name="Li R."/>
            <person name="Bekaert M."/>
        </authorList>
    </citation>
    <scope>NUCLEOTIDE SEQUENCE [LARGE SCALE GENOMIC DNA]</scope>
    <source>
        <strain evidence="10">wild</strain>
    </source>
</reference>
<dbReference type="PANTHER" id="PTHR18945">
    <property type="entry name" value="NEUROTRANSMITTER GATED ION CHANNEL"/>
    <property type="match status" value="1"/>
</dbReference>